<feature type="transmembrane region" description="Helical" evidence="1">
    <location>
        <begin position="177"/>
        <end position="195"/>
    </location>
</feature>
<feature type="domain" description="DUF4010" evidence="3">
    <location>
        <begin position="182"/>
        <end position="390"/>
    </location>
</feature>
<keyword evidence="5" id="KW-1185">Reference proteome</keyword>
<accession>A0A4Z0F9S8</accession>
<feature type="transmembrane region" description="Helical" evidence="1">
    <location>
        <begin position="335"/>
        <end position="355"/>
    </location>
</feature>
<feature type="domain" description="MgtC/SapB/SrpB/YhiD N-terminal" evidence="2">
    <location>
        <begin position="9"/>
        <end position="133"/>
    </location>
</feature>
<keyword evidence="1" id="KW-1133">Transmembrane helix</keyword>
<evidence type="ECO:0000256" key="1">
    <source>
        <dbReference type="SAM" id="Phobius"/>
    </source>
</evidence>
<feature type="transmembrane region" description="Helical" evidence="1">
    <location>
        <begin position="367"/>
        <end position="387"/>
    </location>
</feature>
<feature type="transmembrane region" description="Helical" evidence="1">
    <location>
        <begin position="112"/>
        <end position="132"/>
    </location>
</feature>
<dbReference type="EMBL" id="SRIO01000008">
    <property type="protein sequence ID" value="TFZ82566.1"/>
    <property type="molecule type" value="Genomic_DNA"/>
</dbReference>
<sequence length="420" mass="43170">MQGQTFGHLALALAVGLLIGLERGWQSRTLPEGERIAGLRTFGLLGLLGGVASLLGRELGSVIPAAVILAVTLVMGGAYLLRFRQDHAASATTTIAALVTLGLGGLAGLGELALAAAGAVITTLLLNLKPILHAGVEKLQASELRATLNLLLISVVLLPVLPDHGYGPWAVLNPYRLWMMVVLIASISFGGYFAIKLLGPDRGILFTGLFGGLSSSTAVTLSLARVARSEPAWSPTLASGILVACGTMFPRILLVASVLHPPLLEALWMPLAVMAGVTYGGAALFWWGQRQAIDNPALVLSNPFQLGMALRFGAVLLLILLAAEWIGAQWGARGLYVLAIVSGLSDVDAITLSLARMGQGGLPVGQVVWGILLAASANNLVKTGLALGVGGRAIGRRVAGVLGAGLLLGLAVGFGVNGVP</sequence>
<evidence type="ECO:0000259" key="2">
    <source>
        <dbReference type="Pfam" id="PF02308"/>
    </source>
</evidence>
<feature type="transmembrane region" description="Helical" evidence="1">
    <location>
        <begin position="62"/>
        <end position="81"/>
    </location>
</feature>
<evidence type="ECO:0000259" key="3">
    <source>
        <dbReference type="Pfam" id="PF13194"/>
    </source>
</evidence>
<dbReference type="Pfam" id="PF02308">
    <property type="entry name" value="MgtC"/>
    <property type="match status" value="1"/>
</dbReference>
<evidence type="ECO:0000313" key="4">
    <source>
        <dbReference type="EMBL" id="TFZ82566.1"/>
    </source>
</evidence>
<reference evidence="4 5" key="1">
    <citation type="journal article" date="2019" name="ISME J.">
        <title>Candidatus Macondimonas diazotrophica, a novel gammaproteobacterial genus dominating crude-oil-contaminated coastal sediments.</title>
        <authorList>
            <person name="Karthikeyan S."/>
            <person name="Konstantinidis K."/>
        </authorList>
    </citation>
    <scope>NUCLEOTIDE SEQUENCE [LARGE SCALE GENOMIC DNA]</scope>
    <source>
        <strain evidence="4 5">KTK01</strain>
    </source>
</reference>
<organism evidence="4 5">
    <name type="scientific">Candidatus Macondimonas diazotrophica</name>
    <dbReference type="NCBI Taxonomy" id="2305248"/>
    <lineage>
        <taxon>Bacteria</taxon>
        <taxon>Pseudomonadati</taxon>
        <taxon>Pseudomonadota</taxon>
        <taxon>Gammaproteobacteria</taxon>
        <taxon>Chromatiales</taxon>
        <taxon>Ectothiorhodospiraceae</taxon>
        <taxon>Candidatus Macondimonas</taxon>
    </lineage>
</organism>
<proteinExistence type="predicted"/>
<evidence type="ECO:0000313" key="5">
    <source>
        <dbReference type="Proteomes" id="UP000297890"/>
    </source>
</evidence>
<feature type="transmembrane region" description="Helical" evidence="1">
    <location>
        <begin position="266"/>
        <end position="288"/>
    </location>
</feature>
<dbReference type="InterPro" id="IPR049177">
    <property type="entry name" value="MgtC_SapB_SrpB_YhiD_N"/>
</dbReference>
<feature type="transmembrane region" description="Helical" evidence="1">
    <location>
        <begin position="6"/>
        <end position="25"/>
    </location>
</feature>
<dbReference type="PANTHER" id="PTHR39084">
    <property type="entry name" value="MEMBRANE PROTEIN-RELATED"/>
    <property type="match status" value="1"/>
</dbReference>
<feature type="transmembrane region" description="Helical" evidence="1">
    <location>
        <begin position="204"/>
        <end position="224"/>
    </location>
</feature>
<comment type="caution">
    <text evidence="4">The sequence shown here is derived from an EMBL/GenBank/DDBJ whole genome shotgun (WGS) entry which is preliminary data.</text>
</comment>
<dbReference type="PANTHER" id="PTHR39084:SF1">
    <property type="entry name" value="DUF4010 DOMAIN-CONTAINING PROTEIN"/>
    <property type="match status" value="1"/>
</dbReference>
<protein>
    <submittedName>
        <fullName evidence="4">DUF4010 domain-containing protein</fullName>
    </submittedName>
</protein>
<feature type="transmembrane region" description="Helical" evidence="1">
    <location>
        <begin position="399"/>
        <end position="419"/>
    </location>
</feature>
<feature type="transmembrane region" description="Helical" evidence="1">
    <location>
        <begin position="236"/>
        <end position="259"/>
    </location>
</feature>
<feature type="transmembrane region" description="Helical" evidence="1">
    <location>
        <begin position="144"/>
        <end position="162"/>
    </location>
</feature>
<feature type="transmembrane region" description="Helical" evidence="1">
    <location>
        <begin position="88"/>
        <end position="106"/>
    </location>
</feature>
<keyword evidence="1" id="KW-0812">Transmembrane</keyword>
<dbReference type="Pfam" id="PF13194">
    <property type="entry name" value="DUF4010"/>
    <property type="match status" value="1"/>
</dbReference>
<keyword evidence="1" id="KW-0472">Membrane</keyword>
<feature type="transmembrane region" description="Helical" evidence="1">
    <location>
        <begin position="37"/>
        <end position="56"/>
    </location>
</feature>
<dbReference type="RefSeq" id="WP_135281812.1">
    <property type="nucleotide sequence ID" value="NZ_SRIO01000008.1"/>
</dbReference>
<dbReference type="InterPro" id="IPR025105">
    <property type="entry name" value="DUF4010"/>
</dbReference>
<name>A0A4Z0F9S8_9GAMM</name>
<dbReference type="AlphaFoldDB" id="A0A4Z0F9S8"/>
<dbReference type="Proteomes" id="UP000297890">
    <property type="component" value="Unassembled WGS sequence"/>
</dbReference>
<dbReference type="OrthoDB" id="9813718at2"/>
<feature type="transmembrane region" description="Helical" evidence="1">
    <location>
        <begin position="308"/>
        <end position="328"/>
    </location>
</feature>
<gene>
    <name evidence="4" type="ORF">E4680_07620</name>
</gene>